<evidence type="ECO:0000313" key="2">
    <source>
        <dbReference type="Proteomes" id="UP000180194"/>
    </source>
</evidence>
<protein>
    <submittedName>
        <fullName evidence="1">Uncharacterized protein</fullName>
    </submittedName>
</protein>
<keyword evidence="2" id="KW-1185">Reference proteome</keyword>
<reference evidence="1 2" key="1">
    <citation type="submission" date="2016-07" db="EMBL/GenBank/DDBJ databases">
        <title>Bacillus oceanisediminis whole genome.</title>
        <authorList>
            <person name="Pal Y."/>
            <person name="Verma A."/>
            <person name="Mual P."/>
            <person name="Srinivasan K."/>
        </authorList>
    </citation>
    <scope>NUCLEOTIDE SEQUENCE [LARGE SCALE GENOMIC DNA]</scope>
    <source>
        <strain evidence="1 2">Bhandara28</strain>
    </source>
</reference>
<gene>
    <name evidence="1" type="ORF">BBV17_28720</name>
</gene>
<accession>A0ABX3CKK0</accession>
<dbReference type="Proteomes" id="UP000180194">
    <property type="component" value="Unassembled WGS sequence"/>
</dbReference>
<organism evidence="1 2">
    <name type="scientific">Cytobacillus oceanisediminis</name>
    <dbReference type="NCBI Taxonomy" id="665099"/>
    <lineage>
        <taxon>Bacteria</taxon>
        <taxon>Bacillati</taxon>
        <taxon>Bacillota</taxon>
        <taxon>Bacilli</taxon>
        <taxon>Bacillales</taxon>
        <taxon>Bacillaceae</taxon>
        <taxon>Cytobacillus</taxon>
    </lineage>
</organism>
<name>A0ABX3CKK0_9BACI</name>
<evidence type="ECO:0000313" key="1">
    <source>
        <dbReference type="EMBL" id="OHX41384.1"/>
    </source>
</evidence>
<proteinExistence type="predicted"/>
<dbReference type="RefSeq" id="WP_071159899.1">
    <property type="nucleotide sequence ID" value="NZ_MBRJ01000059.1"/>
</dbReference>
<sequence length="150" mass="16797">MDLLRMMTVWDSAASDLDTNSVVTGKGVSSVRVSEGAFGRIITVLTSQLTLDEVSSQFVQIKRAGCIRCRSLKLFFNGKIPEKLLLEKGLHKKGPLWKLPHNEISILAVPFGANEWCFMIEKRTGHGVPTHALSYLPYYDYQLQLEVEIG</sequence>
<dbReference type="EMBL" id="MBRJ01000059">
    <property type="protein sequence ID" value="OHX41384.1"/>
    <property type="molecule type" value="Genomic_DNA"/>
</dbReference>
<comment type="caution">
    <text evidence="1">The sequence shown here is derived from an EMBL/GenBank/DDBJ whole genome shotgun (WGS) entry which is preliminary data.</text>
</comment>